<gene>
    <name evidence="2" type="ORF">GP486_005534</name>
</gene>
<dbReference type="Proteomes" id="UP000750711">
    <property type="component" value="Unassembled WGS sequence"/>
</dbReference>
<evidence type="ECO:0000313" key="3">
    <source>
        <dbReference type="Proteomes" id="UP000750711"/>
    </source>
</evidence>
<keyword evidence="3" id="KW-1185">Reference proteome</keyword>
<comment type="caution">
    <text evidence="2">The sequence shown here is derived from an EMBL/GenBank/DDBJ whole genome shotgun (WGS) entry which is preliminary data.</text>
</comment>
<proteinExistence type="predicted"/>
<sequence length="572" mass="65027">MPNQQEDDAAAVDVDIERQAEDYTDVLRDDGNRNRTRKQRIFGWSRRPRRNSNATALRIQAIELLFGLPADHASKWPGILVFCHHLESCFGELLDSRFDVVWKILRRDSPSATVDCWHWCFAVIEAFKALQDDDPSIEKAYQRLIEDAEESLHEIKAHEKMQVLRAMFAVLCWTSATLKPLLDDEAMAATTNAANPGAAQKSSLAAENSSQIYSSRDLRRPISKMFYSFQNHAKDVEEPEHHPACGGTQSGGSISDDVLYQSSLNYFSLFTIGRVRLKWVDTLTAHLAFDRSTRTLSVFRFPSFCVANVLRGHDVKVLQKFVFGNIHLPFLPFVYSIPFPVSSKLASNPTVDIKLTLRLVYFSITAKLFPSYYYADSPQEPSALYREVLLSYRLLFGQSLSSHKLLDQLLSQSSSSTATANHHRSHSPSSSDAIIDDIDPFLPTICTSPLLSRWSYLSFTHRKKPSPLFPGTIFPSSVLDLNDQLQESDTYSARDDFTFFGPRLLTLQRYNMRQQPSKMKDLWRDRRNPLQWYTFWAVLWIGGATLVLGLLQLLVGIAQTYLAARPPRSGKR</sequence>
<dbReference type="AlphaFoldDB" id="A0A9P8RMJ0"/>
<feature type="transmembrane region" description="Helical" evidence="1">
    <location>
        <begin position="532"/>
        <end position="562"/>
    </location>
</feature>
<dbReference type="EMBL" id="JAGHQM010001049">
    <property type="protein sequence ID" value="KAH0556662.1"/>
    <property type="molecule type" value="Genomic_DNA"/>
</dbReference>
<evidence type="ECO:0000313" key="2">
    <source>
        <dbReference type="EMBL" id="KAH0556662.1"/>
    </source>
</evidence>
<evidence type="ECO:0000256" key="1">
    <source>
        <dbReference type="SAM" id="Phobius"/>
    </source>
</evidence>
<organism evidence="2 3">
    <name type="scientific">Trichoglossum hirsutum</name>
    <dbReference type="NCBI Taxonomy" id="265104"/>
    <lineage>
        <taxon>Eukaryota</taxon>
        <taxon>Fungi</taxon>
        <taxon>Dikarya</taxon>
        <taxon>Ascomycota</taxon>
        <taxon>Pezizomycotina</taxon>
        <taxon>Geoglossomycetes</taxon>
        <taxon>Geoglossales</taxon>
        <taxon>Geoglossaceae</taxon>
        <taxon>Trichoglossum</taxon>
    </lineage>
</organism>
<keyword evidence="1" id="KW-0812">Transmembrane</keyword>
<name>A0A9P8RMJ0_9PEZI</name>
<reference evidence="2" key="1">
    <citation type="submission" date="2021-03" db="EMBL/GenBank/DDBJ databases">
        <title>Comparative genomics and phylogenomic investigation of the class Geoglossomycetes provide insights into ecological specialization and systematics.</title>
        <authorList>
            <person name="Melie T."/>
            <person name="Pirro S."/>
            <person name="Miller A.N."/>
            <person name="Quandt A."/>
        </authorList>
    </citation>
    <scope>NUCLEOTIDE SEQUENCE</scope>
    <source>
        <strain evidence="2">CAQ_001_2017</strain>
    </source>
</reference>
<accession>A0A9P8RMJ0</accession>
<keyword evidence="1" id="KW-0472">Membrane</keyword>
<keyword evidence="1" id="KW-1133">Transmembrane helix</keyword>
<protein>
    <submittedName>
        <fullName evidence="2">Uncharacterized protein</fullName>
    </submittedName>
</protein>